<feature type="domain" description="Ice-binding protein C-terminal" evidence="2">
    <location>
        <begin position="185"/>
        <end position="205"/>
    </location>
</feature>
<feature type="chain" id="PRO_5012404648" description="Ice-binding protein C-terminal domain-containing protein" evidence="1">
    <location>
        <begin position="23"/>
        <end position="209"/>
    </location>
</feature>
<dbReference type="InterPro" id="IPR013424">
    <property type="entry name" value="Ice-binding_C"/>
</dbReference>
<accession>A0A2A5AJQ0</accession>
<evidence type="ECO:0000256" key="1">
    <source>
        <dbReference type="SAM" id="SignalP"/>
    </source>
</evidence>
<feature type="signal peptide" evidence="1">
    <location>
        <begin position="1"/>
        <end position="22"/>
    </location>
</feature>
<organism evidence="3 4">
    <name type="scientific">SAR86 cluster bacterium</name>
    <dbReference type="NCBI Taxonomy" id="2030880"/>
    <lineage>
        <taxon>Bacteria</taxon>
        <taxon>Pseudomonadati</taxon>
        <taxon>Pseudomonadota</taxon>
        <taxon>Gammaproteobacteria</taxon>
        <taxon>SAR86 cluster</taxon>
    </lineage>
</organism>
<proteinExistence type="predicted"/>
<name>A0A2A5AJQ0_9GAMM</name>
<keyword evidence="1" id="KW-0732">Signal</keyword>
<sequence>MKLLNKLTILMLLSSTALTANATTISFSYLFEGSTNGEAGSILQGVIDGDIQGDGNTIFINNFISASLTDSNGIHNYVFSATPGIRGFGEDIGGNANPASMSFNGDILDFWVCPGGFTSSPGDCAFGVDGGGFLITNGPEYVDGQTDPRSFFTERAHAGHADLTNSYRVSDIDYNTANWNASISSVPEPASLSLLLLGVLGLRRRVKKS</sequence>
<gene>
    <name evidence="3" type="ORF">COA96_16455</name>
</gene>
<dbReference type="EMBL" id="NVVJ01000094">
    <property type="protein sequence ID" value="PCJ18988.1"/>
    <property type="molecule type" value="Genomic_DNA"/>
</dbReference>
<reference evidence="4" key="1">
    <citation type="submission" date="2017-08" db="EMBL/GenBank/DDBJ databases">
        <title>A dynamic microbial community with high functional redundancy inhabits the cold, oxic subseafloor aquifer.</title>
        <authorList>
            <person name="Tully B.J."/>
            <person name="Wheat C.G."/>
            <person name="Glazer B.T."/>
            <person name="Huber J.A."/>
        </authorList>
    </citation>
    <scope>NUCLEOTIDE SEQUENCE [LARGE SCALE GENOMIC DNA]</scope>
</reference>
<dbReference type="Proteomes" id="UP000218327">
    <property type="component" value="Unassembled WGS sequence"/>
</dbReference>
<comment type="caution">
    <text evidence="3">The sequence shown here is derived from an EMBL/GenBank/DDBJ whole genome shotgun (WGS) entry which is preliminary data.</text>
</comment>
<protein>
    <recommendedName>
        <fullName evidence="2">Ice-binding protein C-terminal domain-containing protein</fullName>
    </recommendedName>
</protein>
<dbReference type="NCBIfam" id="TIGR02595">
    <property type="entry name" value="PEP_CTERM"/>
    <property type="match status" value="1"/>
</dbReference>
<evidence type="ECO:0000313" key="4">
    <source>
        <dbReference type="Proteomes" id="UP000218327"/>
    </source>
</evidence>
<dbReference type="Pfam" id="PF07589">
    <property type="entry name" value="PEP-CTERM"/>
    <property type="match status" value="1"/>
</dbReference>
<evidence type="ECO:0000259" key="2">
    <source>
        <dbReference type="Pfam" id="PF07589"/>
    </source>
</evidence>
<evidence type="ECO:0000313" key="3">
    <source>
        <dbReference type="EMBL" id="PCJ18988.1"/>
    </source>
</evidence>
<dbReference type="AlphaFoldDB" id="A0A2A5AJQ0"/>